<dbReference type="KEGG" id="soy:115874800"/>
<evidence type="ECO:0000313" key="9">
    <source>
        <dbReference type="RefSeq" id="XP_030745943.1"/>
    </source>
</evidence>
<protein>
    <submittedName>
        <fullName evidence="9 10">Translation initiation factor IF-2, mitochondrial isoform X1</fullName>
    </submittedName>
</protein>
<evidence type="ECO:0000313" key="8">
    <source>
        <dbReference type="Proteomes" id="UP000504635"/>
    </source>
</evidence>
<sequence>MALFTKSLSPQLFLRVGKHSTNYFLMFNKSFSNIGIHGKLKRTSIMSYVRNVYTSNNLYKRRKTVEERKQPRIIQYSPKSKLEIVDVWRGITLNELARVLERDIEYVKDLFLNQIQNPNTIIDDVRVLQEGIRRGGKRIRIVAKPNNKIEENIEIDLKPRPPPNKEDLQPRPPVVTVMGHVDHGKTTLLDALRHSSVVETEFGGITQHIGAFLVKLDSGATITFLDTPGHAAFTSMRARGANVTDIVVLVVAADDGVMEQTVESIRMAKNAKVPILVAINKIDSPKSNIERTEQMLLEVGIQLEKLGGDTQGIPISALKKKNLNNLIEALVLQAELLQVGGDPTGPVEAVVIESNVHPYRGKLSTIVVQRGTLKKGDILVAGTAVAKVRTIKDADGNNLQNVPPGYPAEIDGWRDLPSAGDIILEAENEKHAKDVVKFRQSILEKKRVEEDLKVIEEKRDTYEKEYKEKLMLKRLSGRYKVKREGPRQPEYVENNEHPSLNVIVRADVDGTLEAILEILDTYDSPECKLDIVNYAVGAVTPTDIELAKTFKCVIYAFNVSIPQNLKPLVEENNIPVKHHNVIYKLIEDFKDDINSRLPKKEVEMVHGSAEVLQQFEINQGRKKVPVAGCKCTKGFLKRDALYRLIRKGTIIFEGGLSSMRHLKSEVDVIKADTECGLQLSDPDIKFEKDDVLECFEKKLMPQKTDWDPGF</sequence>
<dbReference type="GO" id="GO:0005737">
    <property type="term" value="C:cytoplasm"/>
    <property type="evidence" value="ECO:0007669"/>
    <property type="project" value="TreeGrafter"/>
</dbReference>
<dbReference type="PROSITE" id="PS51722">
    <property type="entry name" value="G_TR_2"/>
    <property type="match status" value="1"/>
</dbReference>
<dbReference type="InterPro" id="IPR053905">
    <property type="entry name" value="EF-G-like_DII"/>
</dbReference>
<keyword evidence="8" id="KW-1185">Reference proteome</keyword>
<dbReference type="InterPro" id="IPR023115">
    <property type="entry name" value="TIF_IF2_dom3"/>
</dbReference>
<dbReference type="SUPFAM" id="SSF52156">
    <property type="entry name" value="Initiation factor IF2/eIF5b, domain 3"/>
    <property type="match status" value="1"/>
</dbReference>
<proteinExistence type="inferred from homology"/>
<keyword evidence="2 9" id="KW-0396">Initiation factor</keyword>
<dbReference type="GO" id="GO:0003924">
    <property type="term" value="F:GTPase activity"/>
    <property type="evidence" value="ECO:0007669"/>
    <property type="project" value="InterPro"/>
</dbReference>
<keyword evidence="4" id="KW-0648">Protein biosynthesis</keyword>
<evidence type="ECO:0000313" key="10">
    <source>
        <dbReference type="RefSeq" id="XP_030745944.1"/>
    </source>
</evidence>
<dbReference type="InterPro" id="IPR027417">
    <property type="entry name" value="P-loop_NTPase"/>
</dbReference>
<evidence type="ECO:0000256" key="3">
    <source>
        <dbReference type="ARBA" id="ARBA00022741"/>
    </source>
</evidence>
<dbReference type="Proteomes" id="UP000504635">
    <property type="component" value="Unplaced"/>
</dbReference>
<dbReference type="RefSeq" id="XP_030745944.1">
    <property type="nucleotide sequence ID" value="XM_030890084.1"/>
</dbReference>
<dbReference type="Gene3D" id="3.40.50.300">
    <property type="entry name" value="P-loop containing nucleotide triphosphate hydrolases"/>
    <property type="match status" value="1"/>
</dbReference>
<gene>
    <name evidence="9 10" type="primary">LOC115874800</name>
</gene>
<keyword evidence="3" id="KW-0547">Nucleotide-binding</keyword>
<name>A0A6J2X443_SITOR</name>
<keyword evidence="5" id="KW-0342">GTP-binding</keyword>
<dbReference type="InterPro" id="IPR036925">
    <property type="entry name" value="TIF_IF2_dom3_sf"/>
</dbReference>
<dbReference type="Pfam" id="PF11987">
    <property type="entry name" value="IF-2"/>
    <property type="match status" value="1"/>
</dbReference>
<evidence type="ECO:0000259" key="7">
    <source>
        <dbReference type="PROSITE" id="PS51722"/>
    </source>
</evidence>
<evidence type="ECO:0000256" key="1">
    <source>
        <dbReference type="ARBA" id="ARBA00007733"/>
    </source>
</evidence>
<dbReference type="CDD" id="cd03702">
    <property type="entry name" value="IF2_mtIF2_II"/>
    <property type="match status" value="1"/>
</dbReference>
<dbReference type="Pfam" id="PF00009">
    <property type="entry name" value="GTP_EFTU"/>
    <property type="match status" value="1"/>
</dbReference>
<evidence type="ECO:0000256" key="6">
    <source>
        <dbReference type="ARBA" id="ARBA00025162"/>
    </source>
</evidence>
<dbReference type="Gene3D" id="2.40.30.10">
    <property type="entry name" value="Translation factors"/>
    <property type="match status" value="2"/>
</dbReference>
<dbReference type="GeneID" id="115874800"/>
<dbReference type="RefSeq" id="XP_030745943.1">
    <property type="nucleotide sequence ID" value="XM_030890083.1"/>
</dbReference>
<evidence type="ECO:0000256" key="4">
    <source>
        <dbReference type="ARBA" id="ARBA00022917"/>
    </source>
</evidence>
<comment type="function">
    <text evidence="6">One of the essential components for the initiation of protein synthesis. Protects formylmethionyl-tRNA from spontaneous hydrolysis and promotes its binding to the 30S ribosomal subunits. Also involved in the hydrolysis of GTP during the formation of the 70S ribosomal complex.</text>
</comment>
<dbReference type="InterPro" id="IPR044145">
    <property type="entry name" value="IF2_II"/>
</dbReference>
<dbReference type="NCBIfam" id="TIGR00231">
    <property type="entry name" value="small_GTP"/>
    <property type="match status" value="1"/>
</dbReference>
<dbReference type="FunFam" id="3.40.50.300:FF:000019">
    <property type="entry name" value="Translation initiation factor IF-2"/>
    <property type="match status" value="1"/>
</dbReference>
<dbReference type="AlphaFoldDB" id="A0A6J2X443"/>
<evidence type="ECO:0000256" key="5">
    <source>
        <dbReference type="ARBA" id="ARBA00023134"/>
    </source>
</evidence>
<dbReference type="SUPFAM" id="SSF50447">
    <property type="entry name" value="Translation proteins"/>
    <property type="match status" value="2"/>
</dbReference>
<dbReference type="Pfam" id="PF22042">
    <property type="entry name" value="EF-G_D2"/>
    <property type="match status" value="1"/>
</dbReference>
<dbReference type="CDD" id="cd01887">
    <property type="entry name" value="IF2_eIF5B"/>
    <property type="match status" value="1"/>
</dbReference>
<dbReference type="PANTHER" id="PTHR43381">
    <property type="entry name" value="TRANSLATION INITIATION FACTOR IF-2-RELATED"/>
    <property type="match status" value="1"/>
</dbReference>
<dbReference type="Gene3D" id="3.40.50.10050">
    <property type="entry name" value="Translation initiation factor IF- 2, domain 3"/>
    <property type="match status" value="1"/>
</dbReference>
<dbReference type="InterPro" id="IPR000795">
    <property type="entry name" value="T_Tr_GTP-bd_dom"/>
</dbReference>
<reference evidence="9 10" key="1">
    <citation type="submission" date="2025-04" db="UniProtKB">
        <authorList>
            <consortium name="RefSeq"/>
        </authorList>
    </citation>
    <scope>IDENTIFICATION</scope>
    <source>
        <tissue evidence="9 10">Gonads</tissue>
    </source>
</reference>
<dbReference type="InterPro" id="IPR015760">
    <property type="entry name" value="TIF_IF2"/>
</dbReference>
<dbReference type="CTD" id="43382"/>
<feature type="domain" description="Tr-type G" evidence="7">
    <location>
        <begin position="170"/>
        <end position="344"/>
    </location>
</feature>
<accession>A0A6J2X443</accession>
<dbReference type="FunFam" id="2.40.30.10:FF:000008">
    <property type="entry name" value="Translation initiation factor IF-2"/>
    <property type="match status" value="1"/>
</dbReference>
<dbReference type="FunFam" id="3.40.50.10050:FF:000001">
    <property type="entry name" value="Translation initiation factor IF-2"/>
    <property type="match status" value="1"/>
</dbReference>
<dbReference type="PANTHER" id="PTHR43381:SF20">
    <property type="entry name" value="TRANSLATION INITIATION FACTOR IF-2, MITOCHONDRIAL"/>
    <property type="match status" value="1"/>
</dbReference>
<dbReference type="OrthoDB" id="361630at2759"/>
<evidence type="ECO:0000256" key="2">
    <source>
        <dbReference type="ARBA" id="ARBA00022540"/>
    </source>
</evidence>
<dbReference type="SUPFAM" id="SSF52540">
    <property type="entry name" value="P-loop containing nucleoside triphosphate hydrolases"/>
    <property type="match status" value="1"/>
</dbReference>
<dbReference type="InterPro" id="IPR009000">
    <property type="entry name" value="Transl_B-barrel_sf"/>
</dbReference>
<dbReference type="GO" id="GO:0005525">
    <property type="term" value="F:GTP binding"/>
    <property type="evidence" value="ECO:0007669"/>
    <property type="project" value="UniProtKB-KW"/>
</dbReference>
<dbReference type="GO" id="GO:0003743">
    <property type="term" value="F:translation initiation factor activity"/>
    <property type="evidence" value="ECO:0007669"/>
    <property type="project" value="UniProtKB-KW"/>
</dbReference>
<comment type="similarity">
    <text evidence="1">Belongs to the TRAFAC class translation factor GTPase superfamily. Classic translation factor GTPase family. IF-2 subfamily.</text>
</comment>
<organism evidence="8 9">
    <name type="scientific">Sitophilus oryzae</name>
    <name type="common">Rice weevil</name>
    <name type="synonym">Curculio oryzae</name>
    <dbReference type="NCBI Taxonomy" id="7048"/>
    <lineage>
        <taxon>Eukaryota</taxon>
        <taxon>Metazoa</taxon>
        <taxon>Ecdysozoa</taxon>
        <taxon>Arthropoda</taxon>
        <taxon>Hexapoda</taxon>
        <taxon>Insecta</taxon>
        <taxon>Pterygota</taxon>
        <taxon>Neoptera</taxon>
        <taxon>Endopterygota</taxon>
        <taxon>Coleoptera</taxon>
        <taxon>Polyphaga</taxon>
        <taxon>Cucujiformia</taxon>
        <taxon>Curculionidae</taxon>
        <taxon>Dryophthorinae</taxon>
        <taxon>Sitophilus</taxon>
    </lineage>
</organism>
<dbReference type="InterPro" id="IPR005225">
    <property type="entry name" value="Small_GTP-bd"/>
</dbReference>